<dbReference type="PANTHER" id="PTHR33603:SF1">
    <property type="entry name" value="RIBOSOMAL RNA LARGE SUBUNIT METHYLTRANSFERASE H"/>
    <property type="match status" value="1"/>
</dbReference>
<dbReference type="AlphaFoldDB" id="A0A926IFM3"/>
<proteinExistence type="inferred from homology"/>
<evidence type="ECO:0000313" key="8">
    <source>
        <dbReference type="Proteomes" id="UP000655830"/>
    </source>
</evidence>
<gene>
    <name evidence="6" type="primary">rlmH</name>
    <name evidence="7" type="ORF">H8718_16070</name>
</gene>
<keyword evidence="6" id="KW-0963">Cytoplasm</keyword>
<dbReference type="SUPFAM" id="SSF75217">
    <property type="entry name" value="alpha/beta knot"/>
    <property type="match status" value="1"/>
</dbReference>
<evidence type="ECO:0000256" key="6">
    <source>
        <dbReference type="HAMAP-Rule" id="MF_00658"/>
    </source>
</evidence>
<dbReference type="Pfam" id="PF02590">
    <property type="entry name" value="SPOUT_MTase"/>
    <property type="match status" value="1"/>
</dbReference>
<dbReference type="Gene3D" id="3.40.1280.10">
    <property type="match status" value="1"/>
</dbReference>
<comment type="catalytic activity">
    <reaction evidence="6">
        <text>pseudouridine(1915) in 23S rRNA + S-adenosyl-L-methionine = N(3)-methylpseudouridine(1915) in 23S rRNA + S-adenosyl-L-homocysteine + H(+)</text>
        <dbReference type="Rhea" id="RHEA:42752"/>
        <dbReference type="Rhea" id="RHEA-COMP:10221"/>
        <dbReference type="Rhea" id="RHEA-COMP:10222"/>
        <dbReference type="ChEBI" id="CHEBI:15378"/>
        <dbReference type="ChEBI" id="CHEBI:57856"/>
        <dbReference type="ChEBI" id="CHEBI:59789"/>
        <dbReference type="ChEBI" id="CHEBI:65314"/>
        <dbReference type="ChEBI" id="CHEBI:74486"/>
        <dbReference type="EC" id="2.1.1.177"/>
    </reaction>
</comment>
<dbReference type="CDD" id="cd18081">
    <property type="entry name" value="RlmH-like"/>
    <property type="match status" value="1"/>
</dbReference>
<feature type="binding site" evidence="6">
    <location>
        <begin position="101"/>
        <end position="106"/>
    </location>
    <ligand>
        <name>S-adenosyl-L-methionine</name>
        <dbReference type="ChEBI" id="CHEBI:59789"/>
    </ligand>
</feature>
<dbReference type="Proteomes" id="UP000655830">
    <property type="component" value="Unassembled WGS sequence"/>
</dbReference>
<keyword evidence="3 6" id="KW-0808">Transferase</keyword>
<dbReference type="InterPro" id="IPR029026">
    <property type="entry name" value="tRNA_m1G_MTases_N"/>
</dbReference>
<dbReference type="PANTHER" id="PTHR33603">
    <property type="entry name" value="METHYLTRANSFERASE"/>
    <property type="match status" value="1"/>
</dbReference>
<dbReference type="HAMAP" id="MF_00658">
    <property type="entry name" value="23SrRNA_methyltr_H"/>
    <property type="match status" value="1"/>
</dbReference>
<dbReference type="InterPro" id="IPR003742">
    <property type="entry name" value="RlmH-like"/>
</dbReference>
<keyword evidence="2 6" id="KW-0489">Methyltransferase</keyword>
<dbReference type="GO" id="GO:0005737">
    <property type="term" value="C:cytoplasm"/>
    <property type="evidence" value="ECO:0007669"/>
    <property type="project" value="UniProtKB-SubCell"/>
</dbReference>
<comment type="subunit">
    <text evidence="6">Homodimer.</text>
</comment>
<keyword evidence="1 6" id="KW-0698">rRNA processing</keyword>
<name>A0A926IFM3_9FIRM</name>
<evidence type="ECO:0000256" key="5">
    <source>
        <dbReference type="ARBA" id="ARBA00038303"/>
    </source>
</evidence>
<organism evidence="7 8">
    <name type="scientific">Zhenhengia yiwuensis</name>
    <dbReference type="NCBI Taxonomy" id="2763666"/>
    <lineage>
        <taxon>Bacteria</taxon>
        <taxon>Bacillati</taxon>
        <taxon>Bacillota</taxon>
        <taxon>Clostridia</taxon>
        <taxon>Lachnospirales</taxon>
        <taxon>Lachnospiraceae</taxon>
        <taxon>Zhenhengia</taxon>
    </lineage>
</organism>
<dbReference type="EMBL" id="JACRSY010000035">
    <property type="protein sequence ID" value="MBC8581033.1"/>
    <property type="molecule type" value="Genomic_DNA"/>
</dbReference>
<evidence type="ECO:0000256" key="2">
    <source>
        <dbReference type="ARBA" id="ARBA00022603"/>
    </source>
</evidence>
<dbReference type="GO" id="GO:0070038">
    <property type="term" value="F:rRNA (pseudouridine-N3-)-methyltransferase activity"/>
    <property type="evidence" value="ECO:0007669"/>
    <property type="project" value="UniProtKB-UniRule"/>
</dbReference>
<comment type="similarity">
    <text evidence="5 6">Belongs to the RNA methyltransferase RlmH family.</text>
</comment>
<dbReference type="RefSeq" id="WP_249333738.1">
    <property type="nucleotide sequence ID" value="NZ_JACRSY010000035.1"/>
</dbReference>
<evidence type="ECO:0000313" key="7">
    <source>
        <dbReference type="EMBL" id="MBC8581033.1"/>
    </source>
</evidence>
<comment type="caution">
    <text evidence="7">The sequence shown here is derived from an EMBL/GenBank/DDBJ whole genome shotgun (WGS) entry which is preliminary data.</text>
</comment>
<evidence type="ECO:0000256" key="1">
    <source>
        <dbReference type="ARBA" id="ARBA00022552"/>
    </source>
</evidence>
<dbReference type="EC" id="2.1.1.177" evidence="6"/>
<reference evidence="7" key="1">
    <citation type="submission" date="2020-08" db="EMBL/GenBank/DDBJ databases">
        <title>Genome public.</title>
        <authorList>
            <person name="Liu C."/>
            <person name="Sun Q."/>
        </authorList>
    </citation>
    <scope>NUCLEOTIDE SEQUENCE</scope>
    <source>
        <strain evidence="7">NSJ-12</strain>
    </source>
</reference>
<comment type="subcellular location">
    <subcellularLocation>
        <location evidence="6">Cytoplasm</location>
    </subcellularLocation>
</comment>
<feature type="binding site" evidence="6">
    <location>
        <position position="57"/>
    </location>
    <ligand>
        <name>S-adenosyl-L-methionine</name>
        <dbReference type="ChEBI" id="CHEBI:59789"/>
    </ligand>
</feature>
<dbReference type="InterPro" id="IPR029028">
    <property type="entry name" value="Alpha/beta_knot_MTases"/>
</dbReference>
<comment type="function">
    <text evidence="6">Specifically methylates the pseudouridine at position 1915 (m3Psi1915) in 23S rRNA.</text>
</comment>
<feature type="binding site" evidence="6">
    <location>
        <position position="89"/>
    </location>
    <ligand>
        <name>S-adenosyl-L-methionine</name>
        <dbReference type="ChEBI" id="CHEBI:59789"/>
    </ligand>
</feature>
<keyword evidence="4 6" id="KW-0949">S-adenosyl-L-methionine</keyword>
<keyword evidence="8" id="KW-1185">Reference proteome</keyword>
<protein>
    <recommendedName>
        <fullName evidence="6">Ribosomal RNA large subunit methyltransferase H</fullName>
        <ecNumber evidence="6">2.1.1.177</ecNumber>
    </recommendedName>
    <alternativeName>
        <fullName evidence="6">23S rRNA (pseudouridine1915-N3)-methyltransferase</fullName>
    </alternativeName>
    <alternativeName>
        <fullName evidence="6">23S rRNA m3Psi1915 methyltransferase</fullName>
    </alternativeName>
    <alternativeName>
        <fullName evidence="6">rRNA (pseudouridine-N3-)-methyltransferase RlmH</fullName>
    </alternativeName>
</protein>
<evidence type="ECO:0000256" key="4">
    <source>
        <dbReference type="ARBA" id="ARBA00022691"/>
    </source>
</evidence>
<accession>A0A926IFM3</accession>
<sequence length="133" mass="15379">MNFKIYAIGDKLDKFYLEAIKEYTKRLSRYCKTSFIYLKSPEQLNKKLTNKSYIIFITPQGLHLNSEEFAQKLNAWGVSGTSDVSIIIGCDNLDSDEQIAISSMNMDLGLTTTVTFEQIYRAYRILNNQPYHK</sequence>
<evidence type="ECO:0000256" key="3">
    <source>
        <dbReference type="ARBA" id="ARBA00022679"/>
    </source>
</evidence>